<dbReference type="PANTHER" id="PTHR30329">
    <property type="entry name" value="STATOR ELEMENT OF FLAGELLAR MOTOR COMPLEX"/>
    <property type="match status" value="1"/>
</dbReference>
<dbReference type="OrthoDB" id="9782229at2"/>
<dbReference type="RefSeq" id="WP_007043017.1">
    <property type="nucleotide sequence ID" value="NZ_AFWT01000054.1"/>
</dbReference>
<dbReference type="PROSITE" id="PS51257">
    <property type="entry name" value="PROKAR_LIPOPROTEIN"/>
    <property type="match status" value="1"/>
</dbReference>
<dbReference type="SUPFAM" id="SSF103088">
    <property type="entry name" value="OmpA-like"/>
    <property type="match status" value="1"/>
</dbReference>
<keyword evidence="3" id="KW-0998">Cell outer membrane</keyword>
<keyword evidence="2 4" id="KW-0472">Membrane</keyword>
<feature type="chain" id="PRO_5003428466" evidence="6">
    <location>
        <begin position="22"/>
        <end position="148"/>
    </location>
</feature>
<dbReference type="Pfam" id="PF00691">
    <property type="entry name" value="OmpA"/>
    <property type="match status" value="1"/>
</dbReference>
<organism evidence="8 9">
    <name type="scientific">Thiorhodococcus drewsii AZ1</name>
    <dbReference type="NCBI Taxonomy" id="765913"/>
    <lineage>
        <taxon>Bacteria</taxon>
        <taxon>Pseudomonadati</taxon>
        <taxon>Pseudomonadota</taxon>
        <taxon>Gammaproteobacteria</taxon>
        <taxon>Chromatiales</taxon>
        <taxon>Chromatiaceae</taxon>
        <taxon>Thiorhodococcus</taxon>
    </lineage>
</organism>
<evidence type="ECO:0000256" key="4">
    <source>
        <dbReference type="PROSITE-ProRule" id="PRU00473"/>
    </source>
</evidence>
<evidence type="ECO:0000256" key="5">
    <source>
        <dbReference type="SAM" id="MobiDB-lite"/>
    </source>
</evidence>
<comment type="subcellular location">
    <subcellularLocation>
        <location evidence="1">Cell outer membrane</location>
    </subcellularLocation>
</comment>
<evidence type="ECO:0000313" key="9">
    <source>
        <dbReference type="Proteomes" id="UP000004200"/>
    </source>
</evidence>
<dbReference type="PRINTS" id="PR01021">
    <property type="entry name" value="OMPADOMAIN"/>
</dbReference>
<dbReference type="PANTHER" id="PTHR30329:SF21">
    <property type="entry name" value="LIPOPROTEIN YIAD-RELATED"/>
    <property type="match status" value="1"/>
</dbReference>
<dbReference type="InterPro" id="IPR006664">
    <property type="entry name" value="OMP_bac"/>
</dbReference>
<dbReference type="InterPro" id="IPR036737">
    <property type="entry name" value="OmpA-like_sf"/>
</dbReference>
<dbReference type="InterPro" id="IPR006665">
    <property type="entry name" value="OmpA-like"/>
</dbReference>
<reference evidence="8 9" key="1">
    <citation type="submission" date="2011-06" db="EMBL/GenBank/DDBJ databases">
        <title>The draft genome of Thiorhodococcus drewsii AZ1.</title>
        <authorList>
            <consortium name="US DOE Joint Genome Institute (JGI-PGF)"/>
            <person name="Lucas S."/>
            <person name="Han J."/>
            <person name="Lapidus A."/>
            <person name="Cheng J.-F."/>
            <person name="Goodwin L."/>
            <person name="Pitluck S."/>
            <person name="Peters L."/>
            <person name="Land M.L."/>
            <person name="Hauser L."/>
            <person name="Vogl K."/>
            <person name="Liu Z."/>
            <person name="Imhoff J."/>
            <person name="Thiel V."/>
            <person name="Frigaard N.-U."/>
            <person name="Bryant D.A."/>
            <person name="Woyke T.J."/>
        </authorList>
    </citation>
    <scope>NUCLEOTIDE SEQUENCE [LARGE SCALE GENOMIC DNA]</scope>
    <source>
        <strain evidence="8 9">AZ1</strain>
    </source>
</reference>
<dbReference type="InterPro" id="IPR050330">
    <property type="entry name" value="Bact_OuterMem_StrucFunc"/>
</dbReference>
<feature type="signal peptide" evidence="6">
    <location>
        <begin position="1"/>
        <end position="21"/>
    </location>
</feature>
<evidence type="ECO:0000256" key="1">
    <source>
        <dbReference type="ARBA" id="ARBA00004442"/>
    </source>
</evidence>
<proteinExistence type="predicted"/>
<dbReference type="Proteomes" id="UP000004200">
    <property type="component" value="Unassembled WGS sequence"/>
</dbReference>
<dbReference type="PRINTS" id="PR01023">
    <property type="entry name" value="NAFLGMOTY"/>
</dbReference>
<evidence type="ECO:0000259" key="7">
    <source>
        <dbReference type="PROSITE" id="PS51123"/>
    </source>
</evidence>
<evidence type="ECO:0000313" key="8">
    <source>
        <dbReference type="EMBL" id="EGV27880.1"/>
    </source>
</evidence>
<dbReference type="CDD" id="cd07185">
    <property type="entry name" value="OmpA_C-like"/>
    <property type="match status" value="1"/>
</dbReference>
<dbReference type="eggNOG" id="COG2885">
    <property type="taxonomic scope" value="Bacteria"/>
</dbReference>
<protein>
    <submittedName>
        <fullName evidence="8">OmpA/MotB domain protein</fullName>
    </submittedName>
</protein>
<dbReference type="AlphaFoldDB" id="G2E7P1"/>
<keyword evidence="6" id="KW-0732">Signal</keyword>
<evidence type="ECO:0000256" key="2">
    <source>
        <dbReference type="ARBA" id="ARBA00023136"/>
    </source>
</evidence>
<feature type="region of interest" description="Disordered" evidence="5">
    <location>
        <begin position="118"/>
        <end position="148"/>
    </location>
</feature>
<evidence type="ECO:0000256" key="6">
    <source>
        <dbReference type="SAM" id="SignalP"/>
    </source>
</evidence>
<comment type="caution">
    <text evidence="8">The sequence shown here is derived from an EMBL/GenBank/DDBJ whole genome shotgun (WGS) entry which is preliminary data.</text>
</comment>
<dbReference type="PROSITE" id="PS51123">
    <property type="entry name" value="OMPA_2"/>
    <property type="match status" value="1"/>
</dbReference>
<dbReference type="STRING" id="765913.ThidrDRAFT_4304"/>
<evidence type="ECO:0000256" key="3">
    <source>
        <dbReference type="ARBA" id="ARBA00023237"/>
    </source>
</evidence>
<feature type="domain" description="OmpA-like" evidence="7">
    <location>
        <begin position="34"/>
        <end position="148"/>
    </location>
</feature>
<accession>G2E7P1</accession>
<gene>
    <name evidence="8" type="ORF">ThidrDRAFT_4304</name>
</gene>
<keyword evidence="9" id="KW-1185">Reference proteome</keyword>
<dbReference type="Gene3D" id="3.30.1330.60">
    <property type="entry name" value="OmpA-like domain"/>
    <property type="match status" value="1"/>
</dbReference>
<sequence length="148" mass="15771">MRKTSVRFALAMGFVSAFTLAGCSSVPKNSPPPPAPVPTFTLEGVNFANDSDRLSASADSTLTQAADALKQMPEQPYEVAGYTDSNASDAYNQDLSERRAMRVRSRLIDLGVPGSQLTAKGYGESQPVADNATASGRAANRRVEIRPF</sequence>
<dbReference type="EMBL" id="AFWT01000054">
    <property type="protein sequence ID" value="EGV27880.1"/>
    <property type="molecule type" value="Genomic_DNA"/>
</dbReference>
<dbReference type="GO" id="GO:0009279">
    <property type="term" value="C:cell outer membrane"/>
    <property type="evidence" value="ECO:0007669"/>
    <property type="project" value="UniProtKB-SubCell"/>
</dbReference>
<name>G2E7P1_9GAMM</name>